<evidence type="ECO:0000256" key="1">
    <source>
        <dbReference type="ARBA" id="ARBA00009673"/>
    </source>
</evidence>
<gene>
    <name evidence="2" type="primary">dtd</name>
    <name evidence="3" type="ORF">SAMN05192532_10171</name>
</gene>
<dbReference type="PANTHER" id="PTHR10472">
    <property type="entry name" value="D-TYROSYL-TRNA TYR DEACYLASE"/>
    <property type="match status" value="1"/>
</dbReference>
<dbReference type="GO" id="GO:0051500">
    <property type="term" value="F:D-tyrosyl-tRNA(Tyr) deacylase activity"/>
    <property type="evidence" value="ECO:0007669"/>
    <property type="project" value="TreeGrafter"/>
</dbReference>
<protein>
    <recommendedName>
        <fullName evidence="2">D-aminoacyl-tRNA deacylase</fullName>
        <shortName evidence="2">DTD</shortName>
        <ecNumber evidence="2">3.1.1.96</ecNumber>
    </recommendedName>
    <alternativeName>
        <fullName evidence="2">Gly-tRNA(Ala) deacylase</fullName>
        <ecNumber evidence="2">3.1.1.-</ecNumber>
    </alternativeName>
</protein>
<reference evidence="3 4" key="1">
    <citation type="submission" date="2016-10" db="EMBL/GenBank/DDBJ databases">
        <authorList>
            <person name="de Groot N.N."/>
        </authorList>
    </citation>
    <scope>NUCLEOTIDE SEQUENCE [LARGE SCALE GENOMIC DNA]</scope>
    <source>
        <strain evidence="3 4">DSM 23995</strain>
    </source>
</reference>
<keyword evidence="2" id="KW-0378">Hydrolase</keyword>
<dbReference type="GO" id="GO:0106026">
    <property type="term" value="F:Gly-tRNA(Ala) deacylase activity"/>
    <property type="evidence" value="ECO:0007669"/>
    <property type="project" value="UniProtKB-UniRule"/>
</dbReference>
<dbReference type="FunFam" id="3.50.80.10:FF:000001">
    <property type="entry name" value="D-aminoacyl-tRNA deacylase"/>
    <property type="match status" value="1"/>
</dbReference>
<dbReference type="RefSeq" id="WP_091656016.1">
    <property type="nucleotide sequence ID" value="NZ_FONT01000001.1"/>
</dbReference>
<dbReference type="GO" id="GO:0005737">
    <property type="term" value="C:cytoplasm"/>
    <property type="evidence" value="ECO:0007669"/>
    <property type="project" value="UniProtKB-SubCell"/>
</dbReference>
<comment type="similarity">
    <text evidence="1 2">Belongs to the DTD family.</text>
</comment>
<feature type="short sequence motif" description="Gly-cisPro motif, important for rejection of L-amino acids" evidence="2">
    <location>
        <begin position="137"/>
        <end position="138"/>
    </location>
</feature>
<keyword evidence="2" id="KW-0694">RNA-binding</keyword>
<dbReference type="NCBIfam" id="TIGR00256">
    <property type="entry name" value="D-aminoacyl-tRNA deacylase"/>
    <property type="match status" value="1"/>
</dbReference>
<dbReference type="HAMAP" id="MF_00518">
    <property type="entry name" value="Deacylase_Dtd"/>
    <property type="match status" value="1"/>
</dbReference>
<dbReference type="InterPro" id="IPR023509">
    <property type="entry name" value="DTD-like_sf"/>
</dbReference>
<dbReference type="CDD" id="cd00563">
    <property type="entry name" value="Dtyr_deacylase"/>
    <property type="match status" value="1"/>
</dbReference>
<dbReference type="PANTHER" id="PTHR10472:SF5">
    <property type="entry name" value="D-AMINOACYL-TRNA DEACYLASE 1"/>
    <property type="match status" value="1"/>
</dbReference>
<proteinExistence type="inferred from homology"/>
<keyword evidence="2" id="KW-0820">tRNA-binding</keyword>
<comment type="subcellular location">
    <subcellularLocation>
        <location evidence="2">Cytoplasm</location>
    </subcellularLocation>
</comment>
<dbReference type="Pfam" id="PF02580">
    <property type="entry name" value="Tyr_Deacylase"/>
    <property type="match status" value="1"/>
</dbReference>
<comment type="subunit">
    <text evidence="2">Homodimer.</text>
</comment>
<dbReference type="STRING" id="930128.SAMN05192532_10171"/>
<dbReference type="Gene3D" id="3.50.80.10">
    <property type="entry name" value="D-tyrosyl-tRNA(Tyr) deacylase"/>
    <property type="match status" value="1"/>
</dbReference>
<dbReference type="InterPro" id="IPR003732">
    <property type="entry name" value="Daa-tRNA_deacyls_DTD"/>
</dbReference>
<evidence type="ECO:0000313" key="4">
    <source>
        <dbReference type="Proteomes" id="UP000199516"/>
    </source>
</evidence>
<name>A0A1I1Z809_9BACI</name>
<dbReference type="GO" id="GO:0019478">
    <property type="term" value="P:D-amino acid catabolic process"/>
    <property type="evidence" value="ECO:0007669"/>
    <property type="project" value="UniProtKB-UniRule"/>
</dbReference>
<comment type="function">
    <text evidence="2">An aminoacyl-tRNA editing enzyme that deacylates mischarged D-aminoacyl-tRNAs. Also deacylates mischarged glycyl-tRNA(Ala), protecting cells against glycine mischarging by AlaRS. Acts via tRNA-based rather than protein-based catalysis; rejects L-amino acids rather than detecting D-amino acids in the active site. By recycling D-aminoacyl-tRNA to D-amino acids and free tRNA molecules, this enzyme counteracts the toxicity associated with the formation of D-aminoacyl-tRNA entities in vivo and helps enforce protein L-homochirality.</text>
</comment>
<dbReference type="EMBL" id="FONT01000001">
    <property type="protein sequence ID" value="SFE27438.1"/>
    <property type="molecule type" value="Genomic_DNA"/>
</dbReference>
<dbReference type="SUPFAM" id="SSF69500">
    <property type="entry name" value="DTD-like"/>
    <property type="match status" value="1"/>
</dbReference>
<comment type="catalytic activity">
    <reaction evidence="2">
        <text>a D-aminoacyl-tRNA + H2O = a tRNA + a D-alpha-amino acid + H(+)</text>
        <dbReference type="Rhea" id="RHEA:13953"/>
        <dbReference type="Rhea" id="RHEA-COMP:10123"/>
        <dbReference type="Rhea" id="RHEA-COMP:10124"/>
        <dbReference type="ChEBI" id="CHEBI:15377"/>
        <dbReference type="ChEBI" id="CHEBI:15378"/>
        <dbReference type="ChEBI" id="CHEBI:59871"/>
        <dbReference type="ChEBI" id="CHEBI:78442"/>
        <dbReference type="ChEBI" id="CHEBI:79333"/>
        <dbReference type="EC" id="3.1.1.96"/>
    </reaction>
</comment>
<dbReference type="EC" id="3.1.1.96" evidence="2"/>
<dbReference type="GO" id="GO:0043908">
    <property type="term" value="F:Ser(Gly)-tRNA(Ala) hydrolase activity"/>
    <property type="evidence" value="ECO:0007669"/>
    <property type="project" value="UniProtKB-UniRule"/>
</dbReference>
<dbReference type="AlphaFoldDB" id="A0A1I1Z809"/>
<dbReference type="GO" id="GO:0000049">
    <property type="term" value="F:tRNA binding"/>
    <property type="evidence" value="ECO:0007669"/>
    <property type="project" value="UniProtKB-UniRule"/>
</dbReference>
<accession>A0A1I1Z809</accession>
<organism evidence="3 4">
    <name type="scientific">Alteribacillus iranensis</name>
    <dbReference type="NCBI Taxonomy" id="930128"/>
    <lineage>
        <taxon>Bacteria</taxon>
        <taxon>Bacillati</taxon>
        <taxon>Bacillota</taxon>
        <taxon>Bacilli</taxon>
        <taxon>Bacillales</taxon>
        <taxon>Bacillaceae</taxon>
        <taxon>Alteribacillus</taxon>
    </lineage>
</organism>
<dbReference type="OrthoDB" id="9801395at2"/>
<keyword evidence="4" id="KW-1185">Reference proteome</keyword>
<dbReference type="Proteomes" id="UP000199516">
    <property type="component" value="Unassembled WGS sequence"/>
</dbReference>
<keyword evidence="2" id="KW-0963">Cytoplasm</keyword>
<evidence type="ECO:0000256" key="2">
    <source>
        <dbReference type="HAMAP-Rule" id="MF_00518"/>
    </source>
</evidence>
<comment type="catalytic activity">
    <reaction evidence="2">
        <text>glycyl-tRNA(Ala) + H2O = tRNA(Ala) + glycine + H(+)</text>
        <dbReference type="Rhea" id="RHEA:53744"/>
        <dbReference type="Rhea" id="RHEA-COMP:9657"/>
        <dbReference type="Rhea" id="RHEA-COMP:13640"/>
        <dbReference type="ChEBI" id="CHEBI:15377"/>
        <dbReference type="ChEBI" id="CHEBI:15378"/>
        <dbReference type="ChEBI" id="CHEBI:57305"/>
        <dbReference type="ChEBI" id="CHEBI:78442"/>
        <dbReference type="ChEBI" id="CHEBI:78522"/>
    </reaction>
</comment>
<dbReference type="EC" id="3.1.1.-" evidence="2"/>
<evidence type="ECO:0000313" key="3">
    <source>
        <dbReference type="EMBL" id="SFE27438.1"/>
    </source>
</evidence>
<sequence>MRAVIQRSQYGECLVEGEITGAIEHGLVALVGFTHDDTEEDLQWMARKIVHLRIFEDEEGKMNESLVDQNGSILSISQFTLYGNCQKGRRPNFMDAAKPEVAKELYNRFNEILSEHGVHVETGTFGAMMKISFTNDGPVTLILENPKS</sequence>
<comment type="domain">
    <text evidence="2">A Gly-cisPro motif from one monomer fits into the active site of the other monomer to allow specific chiral rejection of L-amino acids.</text>
</comment>